<keyword evidence="1" id="KW-0472">Membrane</keyword>
<name>A0ABY4HTI3_CHIFI</name>
<evidence type="ECO:0000313" key="2">
    <source>
        <dbReference type="EMBL" id="UPK67085.1"/>
    </source>
</evidence>
<keyword evidence="1" id="KW-0812">Transmembrane</keyword>
<proteinExistence type="predicted"/>
<gene>
    <name evidence="2" type="ORF">MYF79_19275</name>
</gene>
<keyword evidence="3" id="KW-1185">Reference proteome</keyword>
<evidence type="ECO:0000256" key="1">
    <source>
        <dbReference type="SAM" id="Phobius"/>
    </source>
</evidence>
<accession>A0ABY4HTI3</accession>
<reference evidence="2 3" key="1">
    <citation type="submission" date="2022-04" db="EMBL/GenBank/DDBJ databases">
        <title>The arsenic-methylating capacity of Chitinophaga filiformis YT5 during chitin decomposition.</title>
        <authorList>
            <person name="Chen G."/>
            <person name="Liang Y."/>
        </authorList>
    </citation>
    <scope>NUCLEOTIDE SEQUENCE [LARGE SCALE GENOMIC DNA]</scope>
    <source>
        <strain evidence="2 3">YT5</strain>
    </source>
</reference>
<evidence type="ECO:0000313" key="3">
    <source>
        <dbReference type="Proteomes" id="UP000830198"/>
    </source>
</evidence>
<dbReference type="Proteomes" id="UP000830198">
    <property type="component" value="Chromosome"/>
</dbReference>
<sequence>MKKVYLFLPLLAAIIFIYSAYHLFTIQLSDSSLKITRAFKGFDDKATDDYSKLLEKYHTKIQEHSRQADLDQRIYFWLSFGVTALTAATTLVTSIQAAQKDTDKPRSPKWVEMSRYII</sequence>
<feature type="transmembrane region" description="Helical" evidence="1">
    <location>
        <begin position="6"/>
        <end position="24"/>
    </location>
</feature>
<protein>
    <submittedName>
        <fullName evidence="2">Uncharacterized protein</fullName>
    </submittedName>
</protein>
<dbReference type="EMBL" id="CP095855">
    <property type="protein sequence ID" value="UPK67085.1"/>
    <property type="molecule type" value="Genomic_DNA"/>
</dbReference>
<dbReference type="RefSeq" id="WP_247809272.1">
    <property type="nucleotide sequence ID" value="NZ_CP095855.1"/>
</dbReference>
<feature type="transmembrane region" description="Helical" evidence="1">
    <location>
        <begin position="74"/>
        <end position="98"/>
    </location>
</feature>
<keyword evidence="1" id="KW-1133">Transmembrane helix</keyword>
<organism evidence="2 3">
    <name type="scientific">Chitinophaga filiformis</name>
    <name type="common">Myxococcus filiformis</name>
    <name type="synonym">Flexibacter filiformis</name>
    <dbReference type="NCBI Taxonomy" id="104663"/>
    <lineage>
        <taxon>Bacteria</taxon>
        <taxon>Pseudomonadati</taxon>
        <taxon>Bacteroidota</taxon>
        <taxon>Chitinophagia</taxon>
        <taxon>Chitinophagales</taxon>
        <taxon>Chitinophagaceae</taxon>
        <taxon>Chitinophaga</taxon>
    </lineage>
</organism>